<reference evidence="1" key="1">
    <citation type="submission" date="2021-03" db="EMBL/GenBank/DDBJ databases">
        <title>Draft genome sequence of rust myrtle Austropuccinia psidii MF-1, a brazilian biotype.</title>
        <authorList>
            <person name="Quecine M.C."/>
            <person name="Pachon D.M.R."/>
            <person name="Bonatelli M.L."/>
            <person name="Correr F.H."/>
            <person name="Franceschini L.M."/>
            <person name="Leite T.F."/>
            <person name="Margarido G.R.A."/>
            <person name="Almeida C.A."/>
            <person name="Ferrarezi J.A."/>
            <person name="Labate C.A."/>
        </authorList>
    </citation>
    <scope>NUCLEOTIDE SEQUENCE</scope>
    <source>
        <strain evidence="1">MF-1</strain>
    </source>
</reference>
<name>A0A9Q3I0A2_9BASI</name>
<organism evidence="1 2">
    <name type="scientific">Austropuccinia psidii MF-1</name>
    <dbReference type="NCBI Taxonomy" id="1389203"/>
    <lineage>
        <taxon>Eukaryota</taxon>
        <taxon>Fungi</taxon>
        <taxon>Dikarya</taxon>
        <taxon>Basidiomycota</taxon>
        <taxon>Pucciniomycotina</taxon>
        <taxon>Pucciniomycetes</taxon>
        <taxon>Pucciniales</taxon>
        <taxon>Sphaerophragmiaceae</taxon>
        <taxon>Austropuccinia</taxon>
    </lineage>
</organism>
<evidence type="ECO:0000313" key="1">
    <source>
        <dbReference type="EMBL" id="MBW0521500.1"/>
    </source>
</evidence>
<sequence length="149" mass="16882">RWHQQQLTVHRFCHEKIELGPRTAPCKSSSSKDEIFRCGVRHSSREGVRPCQTYERWLVEPTQLLWPSPRRACVGVGTYLRGGRCNNLTCLEYFNTGCQTCSPSGVKKKEREGLFGPEREVFIGIACLLSGRTFKRKLIGLKQPTTGGL</sequence>
<accession>A0A9Q3I0A2</accession>
<evidence type="ECO:0000313" key="2">
    <source>
        <dbReference type="Proteomes" id="UP000765509"/>
    </source>
</evidence>
<comment type="caution">
    <text evidence="1">The sequence shown here is derived from an EMBL/GenBank/DDBJ whole genome shotgun (WGS) entry which is preliminary data.</text>
</comment>
<dbReference type="Proteomes" id="UP000765509">
    <property type="component" value="Unassembled WGS sequence"/>
</dbReference>
<proteinExistence type="predicted"/>
<feature type="non-terminal residue" evidence="1">
    <location>
        <position position="1"/>
    </location>
</feature>
<keyword evidence="2" id="KW-1185">Reference proteome</keyword>
<dbReference type="AlphaFoldDB" id="A0A9Q3I0A2"/>
<dbReference type="EMBL" id="AVOT02028868">
    <property type="protein sequence ID" value="MBW0521500.1"/>
    <property type="molecule type" value="Genomic_DNA"/>
</dbReference>
<protein>
    <submittedName>
        <fullName evidence="1">Uncharacterized protein</fullName>
    </submittedName>
</protein>
<gene>
    <name evidence="1" type="ORF">O181_061215</name>
</gene>